<feature type="domain" description="Glycosyltransferase 2-like" evidence="1">
    <location>
        <begin position="4"/>
        <end position="113"/>
    </location>
</feature>
<dbReference type="EC" id="2.4.-.-" evidence="2"/>
<sequence>MKLSVIMPVYNRERFVVPALRSLLRQRDAADLDIIVIDDGSTDGSAEAVRAMMDENNCIRLFRHAHTGVAGARNAGLRQLPADASFVSFLDSDDISLPGRFKADLVHFETHPALDLTYSLMTLADRIDDETLEPAANSRIMTLRGLSLSTALFSRALVDRIGWFDEEFELSEDTDYLLRVFETGPRYELLDSVAIYYRRHAGNATRENDGRLRDHLRAIHKSIRRRRADPSLREAPGIFEFKSPPDWQVM</sequence>
<evidence type="ECO:0000313" key="2">
    <source>
        <dbReference type="EMBL" id="MDX8483926.1"/>
    </source>
</evidence>
<dbReference type="Gene3D" id="3.90.550.10">
    <property type="entry name" value="Spore Coat Polysaccharide Biosynthesis Protein SpsA, Chain A"/>
    <property type="match status" value="1"/>
</dbReference>
<dbReference type="Proteomes" id="UP001280156">
    <property type="component" value="Unassembled WGS sequence"/>
</dbReference>
<organism evidence="2 3">
    <name type="scientific">Mesorhizobium humile</name>
    <dbReference type="NCBI Taxonomy" id="3072313"/>
    <lineage>
        <taxon>Bacteria</taxon>
        <taxon>Pseudomonadati</taxon>
        <taxon>Pseudomonadota</taxon>
        <taxon>Alphaproteobacteria</taxon>
        <taxon>Hyphomicrobiales</taxon>
        <taxon>Phyllobacteriaceae</taxon>
        <taxon>Mesorhizobium</taxon>
    </lineage>
</organism>
<dbReference type="Pfam" id="PF00535">
    <property type="entry name" value="Glycos_transf_2"/>
    <property type="match status" value="1"/>
</dbReference>
<protein>
    <submittedName>
        <fullName evidence="2">Glycosyltransferase family A protein</fullName>
        <ecNumber evidence="2">2.4.-.-</ecNumber>
    </submittedName>
</protein>
<dbReference type="PANTHER" id="PTHR43685:SF11">
    <property type="entry name" value="GLYCOSYLTRANSFERASE TAGX-RELATED"/>
    <property type="match status" value="1"/>
</dbReference>
<dbReference type="InterPro" id="IPR029044">
    <property type="entry name" value="Nucleotide-diphossugar_trans"/>
</dbReference>
<proteinExistence type="predicted"/>
<evidence type="ECO:0000313" key="3">
    <source>
        <dbReference type="Proteomes" id="UP001280156"/>
    </source>
</evidence>
<dbReference type="InterPro" id="IPR001173">
    <property type="entry name" value="Glyco_trans_2-like"/>
</dbReference>
<dbReference type="GO" id="GO:0016757">
    <property type="term" value="F:glycosyltransferase activity"/>
    <property type="evidence" value="ECO:0007669"/>
    <property type="project" value="UniProtKB-KW"/>
</dbReference>
<comment type="caution">
    <text evidence="2">The sequence shown here is derived from an EMBL/GenBank/DDBJ whole genome shotgun (WGS) entry which is preliminary data.</text>
</comment>
<keyword evidence="2" id="KW-0328">Glycosyltransferase</keyword>
<evidence type="ECO:0000259" key="1">
    <source>
        <dbReference type="Pfam" id="PF00535"/>
    </source>
</evidence>
<gene>
    <name evidence="2" type="ORF">RFM52_01865</name>
</gene>
<dbReference type="EMBL" id="JAVIIV010000001">
    <property type="protein sequence ID" value="MDX8483926.1"/>
    <property type="molecule type" value="Genomic_DNA"/>
</dbReference>
<keyword evidence="3" id="KW-1185">Reference proteome</keyword>
<dbReference type="CDD" id="cd00761">
    <property type="entry name" value="Glyco_tranf_GTA_type"/>
    <property type="match status" value="1"/>
</dbReference>
<accession>A0ABU4YAF9</accession>
<dbReference type="InterPro" id="IPR050834">
    <property type="entry name" value="Glycosyltransf_2"/>
</dbReference>
<dbReference type="RefSeq" id="WP_320294148.1">
    <property type="nucleotide sequence ID" value="NZ_JAVIIU010000002.1"/>
</dbReference>
<reference evidence="2 3" key="1">
    <citation type="submission" date="2023-08" db="EMBL/GenBank/DDBJ databases">
        <title>Implementing the SeqCode for naming new Mesorhizobium species isolated from Vachellia karroo root nodules.</title>
        <authorList>
            <person name="Van Lill M."/>
        </authorList>
    </citation>
    <scope>NUCLEOTIDE SEQUENCE [LARGE SCALE GENOMIC DNA]</scope>
    <source>
        <strain evidence="2 3">VK2B</strain>
    </source>
</reference>
<dbReference type="PANTHER" id="PTHR43685">
    <property type="entry name" value="GLYCOSYLTRANSFERASE"/>
    <property type="match status" value="1"/>
</dbReference>
<name>A0ABU4YAF9_9HYPH</name>
<dbReference type="SUPFAM" id="SSF53448">
    <property type="entry name" value="Nucleotide-diphospho-sugar transferases"/>
    <property type="match status" value="1"/>
</dbReference>
<keyword evidence="2" id="KW-0808">Transferase</keyword>